<proteinExistence type="predicted"/>
<dbReference type="RefSeq" id="XP_006815299.1">
    <property type="nucleotide sequence ID" value="XM_006815236.1"/>
</dbReference>
<evidence type="ECO:0000313" key="1">
    <source>
        <dbReference type="Proteomes" id="UP000694865"/>
    </source>
</evidence>
<dbReference type="GeneID" id="102806158"/>
<dbReference type="Proteomes" id="UP000694865">
    <property type="component" value="Unplaced"/>
</dbReference>
<evidence type="ECO:0000313" key="2">
    <source>
        <dbReference type="RefSeq" id="XP_006815299.1"/>
    </source>
</evidence>
<reference evidence="2" key="1">
    <citation type="submission" date="2025-08" db="UniProtKB">
        <authorList>
            <consortium name="RefSeq"/>
        </authorList>
    </citation>
    <scope>IDENTIFICATION</scope>
    <source>
        <tissue evidence="2">Testes</tissue>
    </source>
</reference>
<organism evidence="1 2">
    <name type="scientific">Saccoglossus kowalevskii</name>
    <name type="common">Acorn worm</name>
    <dbReference type="NCBI Taxonomy" id="10224"/>
    <lineage>
        <taxon>Eukaryota</taxon>
        <taxon>Metazoa</taxon>
        <taxon>Hemichordata</taxon>
        <taxon>Enteropneusta</taxon>
        <taxon>Harrimaniidae</taxon>
        <taxon>Saccoglossus</taxon>
    </lineage>
</organism>
<accession>A0ABM0M5K8</accession>
<protein>
    <submittedName>
        <fullName evidence="2">CST complex subunit TEN1-like</fullName>
    </submittedName>
</protein>
<gene>
    <name evidence="2" type="primary">LOC102806158</name>
</gene>
<keyword evidence="1" id="KW-1185">Reference proteome</keyword>
<dbReference type="InterPro" id="IPR012340">
    <property type="entry name" value="NA-bd_OB-fold"/>
</dbReference>
<dbReference type="PANTHER" id="PTHR33905">
    <property type="entry name" value="CST COMPLEX SUBUNIT TEN1"/>
    <property type="match status" value="1"/>
</dbReference>
<dbReference type="Gene3D" id="2.40.50.140">
    <property type="entry name" value="Nucleic acid-binding proteins"/>
    <property type="match status" value="1"/>
</dbReference>
<sequence length="145" mass="16616">MAKPRKSAEILKLEEVAEKGYDGKAVRVIGRLKMQDNVNCLAVLSSVERDSTVELTVDTKLVMPVSLRPSSLYQFFGELDDSDDHFILRARIVTCVDGMDVIQYYKVLDIQRKYLANRQPKYEMTTNTVCLKDFHRTTATSCNRF</sequence>
<dbReference type="PANTHER" id="PTHR33905:SF1">
    <property type="entry name" value="CST COMPLEX SUBUNIT TEN1"/>
    <property type="match status" value="1"/>
</dbReference>
<dbReference type="Pfam" id="PF15490">
    <property type="entry name" value="Ten1_2"/>
    <property type="match status" value="1"/>
</dbReference>
<dbReference type="InterPro" id="IPR029146">
    <property type="entry name" value="Ten1_animal_plant"/>
</dbReference>
<name>A0ABM0M5K8_SACKO</name>